<dbReference type="CTD" id="20215427"/>
<reference evidence="12" key="1">
    <citation type="submission" date="2012-12" db="EMBL/GenBank/DDBJ databases">
        <authorList>
            <person name="Hellsten U."/>
            <person name="Grimwood J."/>
            <person name="Chapman J.A."/>
            <person name="Shapiro H."/>
            <person name="Aerts A."/>
            <person name="Otillar R.P."/>
            <person name="Terry A.Y."/>
            <person name="Boore J.L."/>
            <person name="Simakov O."/>
            <person name="Marletaz F."/>
            <person name="Cho S.-J."/>
            <person name="Edsinger-Gonzales E."/>
            <person name="Havlak P."/>
            <person name="Kuo D.-H."/>
            <person name="Larsson T."/>
            <person name="Lv J."/>
            <person name="Arendt D."/>
            <person name="Savage R."/>
            <person name="Osoegawa K."/>
            <person name="de Jong P."/>
            <person name="Lindberg D.R."/>
            <person name="Seaver E.C."/>
            <person name="Weisblat D.A."/>
            <person name="Putnam N.H."/>
            <person name="Grigoriev I.V."/>
            <person name="Rokhsar D.S."/>
        </authorList>
    </citation>
    <scope>NUCLEOTIDE SEQUENCE</scope>
</reference>
<evidence type="ECO:0000256" key="8">
    <source>
        <dbReference type="ARBA" id="ARBA00023128"/>
    </source>
</evidence>
<dbReference type="Pfam" id="PF10249">
    <property type="entry name" value="NDUFB10"/>
    <property type="match status" value="1"/>
</dbReference>
<evidence type="ECO:0000256" key="1">
    <source>
        <dbReference type="ARBA" id="ARBA00004443"/>
    </source>
</evidence>
<dbReference type="STRING" id="6412.T1G2X9"/>
<evidence type="ECO:0000256" key="5">
    <source>
        <dbReference type="ARBA" id="ARBA00022660"/>
    </source>
</evidence>
<evidence type="ECO:0000256" key="9">
    <source>
        <dbReference type="ARBA" id="ARBA00023136"/>
    </source>
</evidence>
<reference evidence="10 12" key="2">
    <citation type="journal article" date="2013" name="Nature">
        <title>Insights into bilaterian evolution from three spiralian genomes.</title>
        <authorList>
            <person name="Simakov O."/>
            <person name="Marletaz F."/>
            <person name="Cho S.J."/>
            <person name="Edsinger-Gonzales E."/>
            <person name="Havlak P."/>
            <person name="Hellsten U."/>
            <person name="Kuo D.H."/>
            <person name="Larsson T."/>
            <person name="Lv J."/>
            <person name="Arendt D."/>
            <person name="Savage R."/>
            <person name="Osoegawa K."/>
            <person name="de Jong P."/>
            <person name="Grimwood J."/>
            <person name="Chapman J.A."/>
            <person name="Shapiro H."/>
            <person name="Aerts A."/>
            <person name="Otillar R.P."/>
            <person name="Terry A.Y."/>
            <person name="Boore J.L."/>
            <person name="Grigoriev I.V."/>
            <person name="Lindberg D.R."/>
            <person name="Seaver E.C."/>
            <person name="Weisblat D.A."/>
            <person name="Putnam N.H."/>
            <person name="Rokhsar D.S."/>
        </authorList>
    </citation>
    <scope>NUCLEOTIDE SEQUENCE</scope>
</reference>
<keyword evidence="9" id="KW-0472">Membrane</keyword>
<dbReference type="OrthoDB" id="6017729at2759"/>
<dbReference type="RefSeq" id="XP_009016223.1">
    <property type="nucleotide sequence ID" value="XM_009017975.1"/>
</dbReference>
<dbReference type="GO" id="GO:0045271">
    <property type="term" value="C:respiratory chain complex I"/>
    <property type="evidence" value="ECO:0000318"/>
    <property type="project" value="GO_Central"/>
</dbReference>
<evidence type="ECO:0000256" key="4">
    <source>
        <dbReference type="ARBA" id="ARBA00022448"/>
    </source>
</evidence>
<dbReference type="eggNOG" id="KOG4009">
    <property type="taxonomic scope" value="Eukaryota"/>
</dbReference>
<keyword evidence="4" id="KW-0813">Transport</keyword>
<keyword evidence="5" id="KW-0679">Respiratory chain</keyword>
<dbReference type="EMBL" id="KB096325">
    <property type="protein sequence ID" value="ESO05590.1"/>
    <property type="molecule type" value="Genomic_DNA"/>
</dbReference>
<evidence type="ECO:0000256" key="7">
    <source>
        <dbReference type="ARBA" id="ARBA00022982"/>
    </source>
</evidence>
<proteinExistence type="inferred from homology"/>
<dbReference type="EnsemblMetazoa" id="HelroT77448">
    <property type="protein sequence ID" value="HelroP77448"/>
    <property type="gene ID" value="HelroG77448"/>
</dbReference>
<dbReference type="GO" id="GO:0005743">
    <property type="term" value="C:mitochondrial inner membrane"/>
    <property type="evidence" value="ECO:0007669"/>
    <property type="project" value="UniProtKB-SubCell"/>
</dbReference>
<dbReference type="OMA" id="CKPILEQ"/>
<accession>T1G2X9</accession>
<organism evidence="11 12">
    <name type="scientific">Helobdella robusta</name>
    <name type="common">Californian leech</name>
    <dbReference type="NCBI Taxonomy" id="6412"/>
    <lineage>
        <taxon>Eukaryota</taxon>
        <taxon>Metazoa</taxon>
        <taxon>Spiralia</taxon>
        <taxon>Lophotrochozoa</taxon>
        <taxon>Annelida</taxon>
        <taxon>Clitellata</taxon>
        <taxon>Hirudinea</taxon>
        <taxon>Rhynchobdellida</taxon>
        <taxon>Glossiphoniidae</taxon>
        <taxon>Helobdella</taxon>
    </lineage>
</organism>
<evidence type="ECO:0000256" key="2">
    <source>
        <dbReference type="ARBA" id="ARBA00008317"/>
    </source>
</evidence>
<dbReference type="HOGENOM" id="CLU_112615_0_0_1"/>
<gene>
    <name evidence="11" type="primary">20215427</name>
    <name evidence="10" type="ORF">HELRODRAFT_77448</name>
</gene>
<evidence type="ECO:0000256" key="6">
    <source>
        <dbReference type="ARBA" id="ARBA00022792"/>
    </source>
</evidence>
<comment type="similarity">
    <text evidence="2">Belongs to the complex I NDUFB10 subunit family.</text>
</comment>
<evidence type="ECO:0000313" key="12">
    <source>
        <dbReference type="Proteomes" id="UP000015101"/>
    </source>
</evidence>
<dbReference type="PANTHER" id="PTHR13094">
    <property type="entry name" value="NADH-UBIQUINONE OXIDOREDUCTASE PDSW SUBUNIT"/>
    <property type="match status" value="1"/>
</dbReference>
<protein>
    <recommendedName>
        <fullName evidence="3">NADH dehydrogenase [ubiquinone] 1 beta subcomplex subunit 10</fullName>
    </recommendedName>
</protein>
<keyword evidence="8" id="KW-0496">Mitochondrion</keyword>
<dbReference type="EMBL" id="AMQM01003824">
    <property type="status" value="NOT_ANNOTATED_CDS"/>
    <property type="molecule type" value="Genomic_DNA"/>
</dbReference>
<dbReference type="InterPro" id="IPR039993">
    <property type="entry name" value="NDUFB10"/>
</dbReference>
<dbReference type="PANTHER" id="PTHR13094:SF1">
    <property type="entry name" value="NADH DEHYDROGENASE [UBIQUINONE] 1 BETA SUBCOMPLEX SUBUNIT 10"/>
    <property type="match status" value="1"/>
</dbReference>
<keyword evidence="12" id="KW-1185">Reference proteome</keyword>
<sequence>MPEDSSEPPFRTFIRSIGSIVDVPVTYFRESILDPIRSKNKHYYYHRRYRRVPTIDECDINDSICYYEANEQFKRDKNVDDEILAILRQRRIECEIYYEHQAPKHCEQLKKDYFEAEANWFTKYGDLGFRMDVREAYMKQKHRMIWERRHGPVGSGMKTEEQQ</sequence>
<keyword evidence="7" id="KW-0249">Electron transport</keyword>
<dbReference type="InterPro" id="IPR019377">
    <property type="entry name" value="NADH_UbQ_OxRdtase_su10"/>
</dbReference>
<keyword evidence="6" id="KW-0999">Mitochondrion inner membrane</keyword>
<evidence type="ECO:0000313" key="10">
    <source>
        <dbReference type="EMBL" id="ESO05590.1"/>
    </source>
</evidence>
<dbReference type="FunCoup" id="T1G2X9">
    <property type="interactions" value="1228"/>
</dbReference>
<evidence type="ECO:0000313" key="11">
    <source>
        <dbReference type="EnsemblMetazoa" id="HelroP77448"/>
    </source>
</evidence>
<dbReference type="KEGG" id="hro:HELRODRAFT_77448"/>
<name>T1G2X9_HELRO</name>
<dbReference type="AlphaFoldDB" id="T1G2X9"/>
<reference evidence="11" key="3">
    <citation type="submission" date="2015-06" db="UniProtKB">
        <authorList>
            <consortium name="EnsemblMetazoa"/>
        </authorList>
    </citation>
    <scope>IDENTIFICATION</scope>
</reference>
<dbReference type="Proteomes" id="UP000015101">
    <property type="component" value="Unassembled WGS sequence"/>
</dbReference>
<dbReference type="InParanoid" id="T1G2X9"/>
<evidence type="ECO:0000256" key="3">
    <source>
        <dbReference type="ARBA" id="ARBA00014109"/>
    </source>
</evidence>
<comment type="subcellular location">
    <subcellularLocation>
        <location evidence="1">Mitochondrion inner membrane</location>
        <topology evidence="1">Peripheral membrane protein</topology>
        <orientation evidence="1">Matrix side</orientation>
    </subcellularLocation>
</comment>
<dbReference type="GeneID" id="20215427"/>